<feature type="coiled-coil region" evidence="8">
    <location>
        <begin position="84"/>
        <end position="118"/>
    </location>
</feature>
<dbReference type="Gene3D" id="3.10.50.40">
    <property type="match status" value="1"/>
</dbReference>
<keyword evidence="11" id="KW-1185">Reference proteome</keyword>
<evidence type="ECO:0000313" key="11">
    <source>
        <dbReference type="Proteomes" id="UP000077654"/>
    </source>
</evidence>
<evidence type="ECO:0000256" key="4">
    <source>
        <dbReference type="ARBA" id="ARBA00023110"/>
    </source>
</evidence>
<dbReference type="Pfam" id="PF00254">
    <property type="entry name" value="FKBP_C"/>
    <property type="match status" value="1"/>
</dbReference>
<keyword evidence="5 6" id="KW-0413">Isomerase</keyword>
<evidence type="ECO:0000256" key="5">
    <source>
        <dbReference type="ARBA" id="ARBA00023235"/>
    </source>
</evidence>
<dbReference type="InterPro" id="IPR000774">
    <property type="entry name" value="PPIase_FKBP_N"/>
</dbReference>
<dbReference type="PANTHER" id="PTHR43811:SF19">
    <property type="entry name" value="39 KDA FK506-BINDING NUCLEAR PROTEIN"/>
    <property type="match status" value="1"/>
</dbReference>
<evidence type="ECO:0000256" key="6">
    <source>
        <dbReference type="PROSITE-ProRule" id="PRU00277"/>
    </source>
</evidence>
<organism evidence="10 11">
    <name type="scientific">Buchnera aphidicola subsp. Schlechtendalia chinensis</name>
    <dbReference type="NCBI Taxonomy" id="118110"/>
    <lineage>
        <taxon>Bacteria</taxon>
        <taxon>Pseudomonadati</taxon>
        <taxon>Pseudomonadota</taxon>
        <taxon>Gammaproteobacteria</taxon>
        <taxon>Enterobacterales</taxon>
        <taxon>Erwiniaceae</taxon>
        <taxon>Buchnera</taxon>
    </lineage>
</organism>
<dbReference type="NCBIfam" id="NF008150">
    <property type="entry name" value="PRK10902.1"/>
    <property type="match status" value="1"/>
</dbReference>
<evidence type="ECO:0000256" key="8">
    <source>
        <dbReference type="SAM" id="Coils"/>
    </source>
</evidence>
<gene>
    <name evidence="10" type="ORF">XW81_02450</name>
</gene>
<evidence type="ECO:0000313" key="10">
    <source>
        <dbReference type="EMBL" id="ANF17322.1"/>
    </source>
</evidence>
<feature type="domain" description="PPIase FKBP-type" evidence="9">
    <location>
        <begin position="153"/>
        <end position="238"/>
    </location>
</feature>
<sequence>MTFFTSTINSKEIGSTIASSFSNTSVNEPFKNEFDQWSYALGVSLGNYASNLFLDQSKLGVYLRKDVFLSGIKDSILFKSKLSSKMVSQILNKLEKKLSILEDNIENKILKKNAIEGEKYAEKILVTKHAKRSSTGLVFLIKREGKGLSPNKNDIVTVNYIGTLTNGQEFDNSYKRGKPLSFPLNSVILGWQEGLKYIKEGGRIELIIPPSLAYGTKGVSGIPGNSTLIFDVELINVQPSSR</sequence>
<keyword evidence="4 6" id="KW-0697">Rotamase</keyword>
<comment type="catalytic activity">
    <reaction evidence="1 6 7">
        <text>[protein]-peptidylproline (omega=180) = [protein]-peptidylproline (omega=0)</text>
        <dbReference type="Rhea" id="RHEA:16237"/>
        <dbReference type="Rhea" id="RHEA-COMP:10747"/>
        <dbReference type="Rhea" id="RHEA-COMP:10748"/>
        <dbReference type="ChEBI" id="CHEBI:83833"/>
        <dbReference type="ChEBI" id="CHEBI:83834"/>
        <dbReference type="EC" id="5.2.1.8"/>
    </reaction>
</comment>
<dbReference type="InterPro" id="IPR046357">
    <property type="entry name" value="PPIase_dom_sf"/>
</dbReference>
<comment type="similarity">
    <text evidence="3 7">Belongs to the FKBP-type PPIase family.</text>
</comment>
<reference evidence="10 11" key="1">
    <citation type="submission" date="2015-04" db="EMBL/GenBank/DDBJ databases">
        <title>Buchnera aphidicola assembly.</title>
        <authorList>
            <person name="Zhang Y."/>
        </authorList>
    </citation>
    <scope>NUCLEOTIDE SEQUENCE [LARGE SCALE GENOMIC DNA]</scope>
    <source>
        <strain evidence="10 11">SC</strain>
    </source>
</reference>
<evidence type="ECO:0000256" key="3">
    <source>
        <dbReference type="ARBA" id="ARBA00006577"/>
    </source>
</evidence>
<protein>
    <recommendedName>
        <fullName evidence="7">Peptidyl-prolyl cis-trans isomerase</fullName>
        <ecNumber evidence="7">5.2.1.8</ecNumber>
    </recommendedName>
</protein>
<dbReference type="Gene3D" id="1.10.287.460">
    <property type="entry name" value="Peptidyl-prolyl cis-trans isomerase, FKBP-type, N-terminal domain"/>
    <property type="match status" value="1"/>
</dbReference>
<dbReference type="Proteomes" id="UP000077654">
    <property type="component" value="Chromosome"/>
</dbReference>
<evidence type="ECO:0000259" key="9">
    <source>
        <dbReference type="PROSITE" id="PS50059"/>
    </source>
</evidence>
<dbReference type="GO" id="GO:0006457">
    <property type="term" value="P:protein folding"/>
    <property type="evidence" value="ECO:0007669"/>
    <property type="project" value="InterPro"/>
</dbReference>
<dbReference type="Pfam" id="PF01346">
    <property type="entry name" value="FKBP_N"/>
    <property type="match status" value="1"/>
</dbReference>
<dbReference type="AlphaFoldDB" id="A0A172WEF6"/>
<dbReference type="PATRIC" id="fig|118110.3.peg.485"/>
<dbReference type="PROSITE" id="PS50059">
    <property type="entry name" value="FKBP_PPIASE"/>
    <property type="match status" value="1"/>
</dbReference>
<dbReference type="STRING" id="118110.XW81_02450"/>
<dbReference type="EC" id="5.2.1.8" evidence="7"/>
<evidence type="ECO:0000256" key="1">
    <source>
        <dbReference type="ARBA" id="ARBA00000971"/>
    </source>
</evidence>
<dbReference type="InterPro" id="IPR001179">
    <property type="entry name" value="PPIase_FKBP_dom"/>
</dbReference>
<comment type="function">
    <text evidence="2">PPIases accelerate the folding of proteins. It catalyzes the cis-trans isomerization of proline imidic peptide bonds in oligopeptides.</text>
</comment>
<dbReference type="InterPro" id="IPR036944">
    <property type="entry name" value="PPIase_FKBP_N_sf"/>
</dbReference>
<proteinExistence type="inferred from homology"/>
<dbReference type="SUPFAM" id="SSF54534">
    <property type="entry name" value="FKBP-like"/>
    <property type="match status" value="1"/>
</dbReference>
<dbReference type="PANTHER" id="PTHR43811">
    <property type="entry name" value="FKBP-TYPE PEPTIDYL-PROLYL CIS-TRANS ISOMERASE FKPA"/>
    <property type="match status" value="1"/>
</dbReference>
<name>A0A172WEF6_BUCSC</name>
<evidence type="ECO:0000256" key="7">
    <source>
        <dbReference type="RuleBase" id="RU003915"/>
    </source>
</evidence>
<accession>A0A172WEF6</accession>
<dbReference type="GO" id="GO:0003755">
    <property type="term" value="F:peptidyl-prolyl cis-trans isomerase activity"/>
    <property type="evidence" value="ECO:0007669"/>
    <property type="project" value="UniProtKB-UniRule"/>
</dbReference>
<evidence type="ECO:0000256" key="2">
    <source>
        <dbReference type="ARBA" id="ARBA00002388"/>
    </source>
</evidence>
<keyword evidence="8" id="KW-0175">Coiled coil</keyword>
<dbReference type="EMBL" id="CP011299">
    <property type="protein sequence ID" value="ANF17322.1"/>
    <property type="molecule type" value="Genomic_DNA"/>
</dbReference>